<proteinExistence type="predicted"/>
<name>A0A5N1IV26_9BACT</name>
<dbReference type="AlphaFoldDB" id="A0A5N1IV26"/>
<accession>A0A5N1IV26</accession>
<protein>
    <recommendedName>
        <fullName evidence="3">ABC transporter ATPase</fullName>
    </recommendedName>
</protein>
<evidence type="ECO:0000313" key="1">
    <source>
        <dbReference type="EMBL" id="KAA9331789.1"/>
    </source>
</evidence>
<evidence type="ECO:0008006" key="3">
    <source>
        <dbReference type="Google" id="ProtNLM"/>
    </source>
</evidence>
<dbReference type="Proteomes" id="UP000326570">
    <property type="component" value="Unassembled WGS sequence"/>
</dbReference>
<evidence type="ECO:0000313" key="2">
    <source>
        <dbReference type="Proteomes" id="UP000326570"/>
    </source>
</evidence>
<comment type="caution">
    <text evidence="1">The sequence shown here is derived from an EMBL/GenBank/DDBJ whole genome shotgun (WGS) entry which is preliminary data.</text>
</comment>
<dbReference type="EMBL" id="VTWT01000007">
    <property type="protein sequence ID" value="KAA9331789.1"/>
    <property type="molecule type" value="Genomic_DNA"/>
</dbReference>
<gene>
    <name evidence="1" type="ORF">F0P94_13360</name>
</gene>
<reference evidence="1 2" key="1">
    <citation type="submission" date="2019-09" db="EMBL/GenBank/DDBJ databases">
        <title>Genome sequence of Adhaeribacter sp. M2.</title>
        <authorList>
            <person name="Srinivasan S."/>
        </authorList>
    </citation>
    <scope>NUCLEOTIDE SEQUENCE [LARGE SCALE GENOMIC DNA]</scope>
    <source>
        <strain evidence="1 2">M2</strain>
    </source>
</reference>
<organism evidence="1 2">
    <name type="scientific">Adhaeribacter soli</name>
    <dbReference type="NCBI Taxonomy" id="2607655"/>
    <lineage>
        <taxon>Bacteria</taxon>
        <taxon>Pseudomonadati</taxon>
        <taxon>Bacteroidota</taxon>
        <taxon>Cytophagia</taxon>
        <taxon>Cytophagales</taxon>
        <taxon>Hymenobacteraceae</taxon>
        <taxon>Adhaeribacter</taxon>
    </lineage>
</organism>
<sequence>MYVSFEQLPPQARIWIYQADREFTPAEAIELQDKIKSFVTDWSAHGKALLASGLLLHNRFVILGTDADVTAPSGCSIDSSVQFIRELEQTYGVSLFDRTHLAFKVNGAIEIHPLTEMPVAVASGKITAETPYFDNLVGEAGTLKNGWLKPAGESWLRKYF</sequence>
<dbReference type="RefSeq" id="WP_150904399.1">
    <property type="nucleotide sequence ID" value="NZ_VTWT01000007.1"/>
</dbReference>
<keyword evidence="2" id="KW-1185">Reference proteome</keyword>